<dbReference type="AlphaFoldDB" id="U5EG36"/>
<accession>U5EG36</accession>
<evidence type="ECO:0000313" key="2">
    <source>
        <dbReference type="Proteomes" id="UP000017048"/>
    </source>
</evidence>
<proteinExistence type="predicted"/>
<gene>
    <name evidence="1" type="ORF">NCAST_31_00670</name>
</gene>
<dbReference type="STRING" id="1824.SAMN05444423_101622"/>
<comment type="caution">
    <text evidence="1">The sequence shown here is derived from an EMBL/GenBank/DDBJ whole genome shotgun (WGS) entry which is preliminary data.</text>
</comment>
<dbReference type="EMBL" id="BAFO02000031">
    <property type="protein sequence ID" value="GAD85373.1"/>
    <property type="molecule type" value="Genomic_DNA"/>
</dbReference>
<sequence length="144" mass="14103">MPHIFAGANAVLPSGMTKNGNSPMGAANTWATVAAWTADTTAYPGSVVSGDGLRPQSSDGGAQLSAAVVFAGGSMSGNYQARLVVTGTVVAIGAVVTGTSGTMTVTGTASVSPADTVTLEVFSTVQSAWQATVSGGASTYVRIA</sequence>
<evidence type="ECO:0000313" key="1">
    <source>
        <dbReference type="EMBL" id="GAD85373.1"/>
    </source>
</evidence>
<protein>
    <submittedName>
        <fullName evidence="1">Uncharacterized protein</fullName>
    </submittedName>
</protein>
<reference evidence="1 2" key="1">
    <citation type="journal article" date="2014" name="BMC Genomics">
        <title>Genome based analysis of type-I polyketide synthase and nonribosomal peptide synthetase gene clusters in seven strains of five representative Nocardia species.</title>
        <authorList>
            <person name="Komaki H."/>
            <person name="Ichikawa N."/>
            <person name="Hosoyama A."/>
            <person name="Takahashi-Nakaguchi A."/>
            <person name="Matsuzawa T."/>
            <person name="Suzuki K."/>
            <person name="Fujita N."/>
            <person name="Gonoi T."/>
        </authorList>
    </citation>
    <scope>NUCLEOTIDE SEQUENCE [LARGE SCALE GENOMIC DNA]</scope>
    <source>
        <strain evidence="1 2">NBRC 15531</strain>
    </source>
</reference>
<name>U5EG36_NOCAS</name>
<organism evidence="1 2">
    <name type="scientific">Nocardia asteroides NBRC 15531</name>
    <dbReference type="NCBI Taxonomy" id="1110697"/>
    <lineage>
        <taxon>Bacteria</taxon>
        <taxon>Bacillati</taxon>
        <taxon>Actinomycetota</taxon>
        <taxon>Actinomycetes</taxon>
        <taxon>Mycobacteriales</taxon>
        <taxon>Nocardiaceae</taxon>
        <taxon>Nocardia</taxon>
    </lineage>
</organism>
<keyword evidence="2" id="KW-1185">Reference proteome</keyword>
<dbReference type="Proteomes" id="UP000017048">
    <property type="component" value="Unassembled WGS sequence"/>
</dbReference>
<dbReference type="eggNOG" id="ENOG5031XSI">
    <property type="taxonomic scope" value="Bacteria"/>
</dbReference>